<organism evidence="6">
    <name type="scientific">Salmonella enterica subsp. salamae</name>
    <dbReference type="NCBI Taxonomy" id="59202"/>
    <lineage>
        <taxon>Bacteria</taxon>
        <taxon>Pseudomonadati</taxon>
        <taxon>Pseudomonadota</taxon>
        <taxon>Gammaproteobacteria</taxon>
        <taxon>Enterobacterales</taxon>
        <taxon>Enterobacteriaceae</taxon>
        <taxon>Salmonella</taxon>
    </lineage>
</organism>
<dbReference type="AlphaFoldDB" id="A0A6C8YJ97"/>
<dbReference type="InterPro" id="IPR051793">
    <property type="entry name" value="NADH:flavin_oxidoreductase"/>
</dbReference>
<comment type="caution">
    <text evidence="6">The sequence shown here is derived from an EMBL/GenBank/DDBJ whole genome shotgun (WGS) entry which is preliminary data.</text>
</comment>
<sequence>YPPGKGDLTNMVRSYIKKCEQFDVEIKTNTPVTPELIQEVAPDAVIIATGATPLVLPIPGIEDAGLIHAVDLLDGKEKCGQKVLVVGGGMVGSETAAFLGEAGHDVTVVELRDEVGADVISEHRKFLMRDFDEYKIKSVTNAKVTSFFEDGVTYSLADNKEHRIDGFDSVVLAMGSRAYNPLEETIKKIVPETYVIGDAIRARRALDATKEALDAVLQL</sequence>
<gene>
    <name evidence="6" type="ORF">AIF45_24140</name>
</gene>
<keyword evidence="2" id="KW-0285">Flavoprotein</keyword>
<dbReference type="SUPFAM" id="SSF51905">
    <property type="entry name" value="FAD/NAD(P)-binding domain"/>
    <property type="match status" value="1"/>
</dbReference>
<evidence type="ECO:0000256" key="2">
    <source>
        <dbReference type="ARBA" id="ARBA00022630"/>
    </source>
</evidence>
<dbReference type="PANTHER" id="PTHR42917:SF2">
    <property type="entry name" value="2,4-DIENOYL-COA REDUCTASE [(2E)-ENOYL-COA-PRODUCING]"/>
    <property type="match status" value="1"/>
</dbReference>
<dbReference type="InterPro" id="IPR023753">
    <property type="entry name" value="FAD/NAD-binding_dom"/>
</dbReference>
<feature type="domain" description="FAD/NAD(P)-binding" evidence="5">
    <location>
        <begin position="38"/>
        <end position="184"/>
    </location>
</feature>
<evidence type="ECO:0000256" key="1">
    <source>
        <dbReference type="ARBA" id="ARBA00001917"/>
    </source>
</evidence>
<name>A0A6C8YJ97_SALER</name>
<evidence type="ECO:0000256" key="4">
    <source>
        <dbReference type="ARBA" id="ARBA00023002"/>
    </source>
</evidence>
<comment type="cofactor">
    <cofactor evidence="1">
        <name>FMN</name>
        <dbReference type="ChEBI" id="CHEBI:58210"/>
    </cofactor>
</comment>
<dbReference type="PRINTS" id="PR00368">
    <property type="entry name" value="FADPNR"/>
</dbReference>
<dbReference type="PRINTS" id="PR00411">
    <property type="entry name" value="PNDRDTASEI"/>
</dbReference>
<dbReference type="Proteomes" id="UP000885342">
    <property type="component" value="Unassembled WGS sequence"/>
</dbReference>
<evidence type="ECO:0000313" key="6">
    <source>
        <dbReference type="EMBL" id="MII82062.1"/>
    </source>
</evidence>
<accession>A0A6C8YJ97</accession>
<keyword evidence="4" id="KW-0560">Oxidoreductase</keyword>
<evidence type="ECO:0000256" key="3">
    <source>
        <dbReference type="ARBA" id="ARBA00022643"/>
    </source>
</evidence>
<dbReference type="Gene3D" id="3.40.50.720">
    <property type="entry name" value="NAD(P)-binding Rossmann-like Domain"/>
    <property type="match status" value="1"/>
</dbReference>
<dbReference type="SUPFAM" id="SSF51971">
    <property type="entry name" value="Nucleotide-binding domain"/>
    <property type="match status" value="1"/>
</dbReference>
<dbReference type="InterPro" id="IPR036188">
    <property type="entry name" value="FAD/NAD-bd_sf"/>
</dbReference>
<protein>
    <submittedName>
        <fullName evidence="6">NADH oxidase</fullName>
    </submittedName>
</protein>
<evidence type="ECO:0000259" key="5">
    <source>
        <dbReference type="Pfam" id="PF07992"/>
    </source>
</evidence>
<proteinExistence type="predicted"/>
<feature type="non-terminal residue" evidence="6">
    <location>
        <position position="1"/>
    </location>
</feature>
<reference evidence="6" key="1">
    <citation type="submission" date="2018-08" db="EMBL/GenBank/DDBJ databases">
        <authorList>
            <consortium name="GenomeTrakr network: Whole genome sequencing for foodborne pathogen traceback"/>
        </authorList>
    </citation>
    <scope>NUCLEOTIDE SEQUENCE [LARGE SCALE GENOMIC DNA]</scope>
    <source>
        <strain evidence="6">FDA00003943</strain>
    </source>
</reference>
<dbReference type="EMBL" id="RSKH01000040">
    <property type="protein sequence ID" value="MII82062.1"/>
    <property type="molecule type" value="Genomic_DNA"/>
</dbReference>
<keyword evidence="3" id="KW-0288">FMN</keyword>
<dbReference type="Gene3D" id="3.50.50.60">
    <property type="entry name" value="FAD/NAD(P)-binding domain"/>
    <property type="match status" value="1"/>
</dbReference>
<dbReference type="Pfam" id="PF07992">
    <property type="entry name" value="Pyr_redox_2"/>
    <property type="match status" value="1"/>
</dbReference>
<dbReference type="PANTHER" id="PTHR42917">
    <property type="entry name" value="2,4-DIENOYL-COA REDUCTASE"/>
    <property type="match status" value="1"/>
</dbReference>
<dbReference type="GO" id="GO:0016491">
    <property type="term" value="F:oxidoreductase activity"/>
    <property type="evidence" value="ECO:0007669"/>
    <property type="project" value="UniProtKB-KW"/>
</dbReference>